<dbReference type="Proteomes" id="UP000030185">
    <property type="component" value="Unassembled WGS sequence"/>
</dbReference>
<evidence type="ECO:0000313" key="7">
    <source>
        <dbReference type="EMBL" id="GAL83802.1"/>
    </source>
</evidence>
<dbReference type="AlphaFoldDB" id="A0A098LBL8"/>
<dbReference type="Pfam" id="PF01025">
    <property type="entry name" value="GrpE"/>
    <property type="match status" value="1"/>
</dbReference>
<feature type="compositionally biased region" description="Polar residues" evidence="6">
    <location>
        <begin position="14"/>
        <end position="24"/>
    </location>
</feature>
<dbReference type="PRINTS" id="PR00773">
    <property type="entry name" value="GRPEPROTEIN"/>
</dbReference>
<dbReference type="CDD" id="cd00446">
    <property type="entry name" value="GrpE"/>
    <property type="match status" value="1"/>
</dbReference>
<evidence type="ECO:0000256" key="4">
    <source>
        <dbReference type="RuleBase" id="RU000639"/>
    </source>
</evidence>
<keyword evidence="2 3" id="KW-0143">Chaperone</keyword>
<reference evidence="7 8" key="1">
    <citation type="submission" date="2014-09" db="EMBL/GenBank/DDBJ databases">
        <title>Sporocytophaga myxococcoides PG-01 genome sequencing.</title>
        <authorList>
            <person name="Liu L."/>
            <person name="Gao P.J."/>
            <person name="Chen G.J."/>
            <person name="Wang L.S."/>
        </authorList>
    </citation>
    <scope>NUCLEOTIDE SEQUENCE [LARGE SCALE GENOMIC DNA]</scope>
    <source>
        <strain evidence="7 8">PG-01</strain>
    </source>
</reference>
<dbReference type="PANTHER" id="PTHR21237:SF23">
    <property type="entry name" value="GRPE PROTEIN HOMOLOG, MITOCHONDRIAL"/>
    <property type="match status" value="1"/>
</dbReference>
<dbReference type="RefSeq" id="WP_045459463.1">
    <property type="nucleotide sequence ID" value="NZ_BBLT01000002.1"/>
</dbReference>
<comment type="subunit">
    <text evidence="3">Homodimer.</text>
</comment>
<dbReference type="Gene3D" id="2.30.22.10">
    <property type="entry name" value="Head domain of nucleotide exchange factor GrpE"/>
    <property type="match status" value="1"/>
</dbReference>
<dbReference type="GO" id="GO:0005737">
    <property type="term" value="C:cytoplasm"/>
    <property type="evidence" value="ECO:0007669"/>
    <property type="project" value="UniProtKB-SubCell"/>
</dbReference>
<dbReference type="GO" id="GO:0042803">
    <property type="term" value="F:protein homodimerization activity"/>
    <property type="evidence" value="ECO:0007669"/>
    <property type="project" value="InterPro"/>
</dbReference>
<dbReference type="PROSITE" id="PS01071">
    <property type="entry name" value="GRPE"/>
    <property type="match status" value="1"/>
</dbReference>
<dbReference type="GO" id="GO:0051087">
    <property type="term" value="F:protein-folding chaperone binding"/>
    <property type="evidence" value="ECO:0007669"/>
    <property type="project" value="InterPro"/>
</dbReference>
<dbReference type="EMBL" id="BBLT01000002">
    <property type="protein sequence ID" value="GAL83802.1"/>
    <property type="molecule type" value="Genomic_DNA"/>
</dbReference>
<accession>A0A098LBL8</accession>
<sequence length="187" mass="21229">MIPEEKNEQKDFQTENADQETVTSEGKENTEGTSQGVNEVESLKKENEELKDKYLRLYSEFDNFRRRTSKERVELLKTAGEDVLLSLLPVLDDFERASSSMEKATEVSAIKEGVTLIQNKILKTLEQKGLKAMEDQRGKEFNSEIHEAITQIPAPTPELKGKIVDVVENGYYLNDKVIRFAKVVMGA</sequence>
<keyword evidence="3" id="KW-0963">Cytoplasm</keyword>
<feature type="region of interest" description="Disordered" evidence="6">
    <location>
        <begin position="1"/>
        <end position="45"/>
    </location>
</feature>
<dbReference type="GO" id="GO:0006457">
    <property type="term" value="P:protein folding"/>
    <property type="evidence" value="ECO:0007669"/>
    <property type="project" value="InterPro"/>
</dbReference>
<gene>
    <name evidence="3" type="primary">grpE</name>
    <name evidence="7" type="ORF">MYP_1030</name>
</gene>
<protein>
    <recommendedName>
        <fullName evidence="3 4">Protein GrpE</fullName>
    </recommendedName>
    <alternativeName>
        <fullName evidence="3">HSP-70 cofactor</fullName>
    </alternativeName>
</protein>
<dbReference type="SUPFAM" id="SSF58014">
    <property type="entry name" value="Coiled-coil domain of nucleotide exchange factor GrpE"/>
    <property type="match status" value="1"/>
</dbReference>
<dbReference type="GO" id="GO:0051082">
    <property type="term" value="F:unfolded protein binding"/>
    <property type="evidence" value="ECO:0007669"/>
    <property type="project" value="TreeGrafter"/>
</dbReference>
<keyword evidence="8" id="KW-1185">Reference proteome</keyword>
<name>A0A098LBL8_9BACT</name>
<dbReference type="InterPro" id="IPR009012">
    <property type="entry name" value="GrpE_head"/>
</dbReference>
<dbReference type="InterPro" id="IPR013805">
    <property type="entry name" value="GrpE_CC"/>
</dbReference>
<evidence type="ECO:0000256" key="3">
    <source>
        <dbReference type="HAMAP-Rule" id="MF_01151"/>
    </source>
</evidence>
<dbReference type="STRING" id="153721.MYP_1030"/>
<proteinExistence type="inferred from homology"/>
<dbReference type="Gene3D" id="3.90.20.20">
    <property type="match status" value="1"/>
</dbReference>
<evidence type="ECO:0000256" key="1">
    <source>
        <dbReference type="ARBA" id="ARBA00009054"/>
    </source>
</evidence>
<evidence type="ECO:0000313" key="8">
    <source>
        <dbReference type="Proteomes" id="UP000030185"/>
    </source>
</evidence>
<evidence type="ECO:0000256" key="5">
    <source>
        <dbReference type="RuleBase" id="RU004478"/>
    </source>
</evidence>
<comment type="subcellular location">
    <subcellularLocation>
        <location evidence="3">Cytoplasm</location>
    </subcellularLocation>
</comment>
<comment type="caution">
    <text evidence="7">The sequence shown here is derived from an EMBL/GenBank/DDBJ whole genome shotgun (WGS) entry which is preliminary data.</text>
</comment>
<organism evidence="7 8">
    <name type="scientific">Sporocytophaga myxococcoides</name>
    <dbReference type="NCBI Taxonomy" id="153721"/>
    <lineage>
        <taxon>Bacteria</taxon>
        <taxon>Pseudomonadati</taxon>
        <taxon>Bacteroidota</taxon>
        <taxon>Cytophagia</taxon>
        <taxon>Cytophagales</taxon>
        <taxon>Cytophagaceae</taxon>
        <taxon>Sporocytophaga</taxon>
    </lineage>
</organism>
<dbReference type="PANTHER" id="PTHR21237">
    <property type="entry name" value="GRPE PROTEIN"/>
    <property type="match status" value="1"/>
</dbReference>
<dbReference type="SUPFAM" id="SSF51064">
    <property type="entry name" value="Head domain of nucleotide exchange factor GrpE"/>
    <property type="match status" value="1"/>
</dbReference>
<feature type="compositionally biased region" description="Basic and acidic residues" evidence="6">
    <location>
        <begin position="1"/>
        <end position="13"/>
    </location>
</feature>
<dbReference type="HAMAP" id="MF_01151">
    <property type="entry name" value="GrpE"/>
    <property type="match status" value="1"/>
</dbReference>
<evidence type="ECO:0000256" key="6">
    <source>
        <dbReference type="SAM" id="MobiDB-lite"/>
    </source>
</evidence>
<dbReference type="eggNOG" id="COG0576">
    <property type="taxonomic scope" value="Bacteria"/>
</dbReference>
<dbReference type="OrthoDB" id="9812586at2"/>
<evidence type="ECO:0000256" key="2">
    <source>
        <dbReference type="ARBA" id="ARBA00023186"/>
    </source>
</evidence>
<dbReference type="GO" id="GO:0000774">
    <property type="term" value="F:adenyl-nucleotide exchange factor activity"/>
    <property type="evidence" value="ECO:0007669"/>
    <property type="project" value="InterPro"/>
</dbReference>
<comment type="function">
    <text evidence="3 4">Participates actively in the response to hyperosmotic and heat shock by preventing the aggregation of stress-denatured proteins, in association with DnaK and GrpE. It is the nucleotide exchange factor for DnaK and may function as a thermosensor. Unfolded proteins bind initially to DnaJ; upon interaction with the DnaJ-bound protein, DnaK hydrolyzes its bound ATP, resulting in the formation of a stable complex. GrpE releases ADP from DnaK; ATP binding to DnaK triggers the release of the substrate protein, thus completing the reaction cycle. Several rounds of ATP-dependent interactions between DnaJ, DnaK and GrpE are required for fully efficient folding.</text>
</comment>
<dbReference type="InterPro" id="IPR000740">
    <property type="entry name" value="GrpE"/>
</dbReference>
<comment type="similarity">
    <text evidence="1 3 5">Belongs to the GrpE family.</text>
</comment>
<keyword evidence="3 4" id="KW-0346">Stress response</keyword>